<dbReference type="AlphaFoldDB" id="A0A2N5GNI4"/>
<dbReference type="GO" id="GO:0030435">
    <property type="term" value="P:sporulation resulting in formation of a cellular spore"/>
    <property type="evidence" value="ECO:0007669"/>
    <property type="project" value="InterPro"/>
</dbReference>
<evidence type="ECO:0000313" key="3">
    <source>
        <dbReference type="EMBL" id="PLR96286.1"/>
    </source>
</evidence>
<reference evidence="2 4" key="1">
    <citation type="submission" date="2017-11" db="EMBL/GenBank/DDBJ databases">
        <title>Comparitive Functional Genomics of Dry Heat Resistant strains isolated from the Viking Spacecraft.</title>
        <authorList>
            <person name="Seuylemezian A."/>
            <person name="Cooper K."/>
            <person name="Vaishampayan P."/>
        </authorList>
    </citation>
    <scope>NUCLEOTIDE SEQUENCE [LARGE SCALE GENOMIC DNA]</scope>
    <source>
        <strain evidence="2 4">M4.6</strain>
    </source>
</reference>
<evidence type="ECO:0000256" key="1">
    <source>
        <dbReference type="SAM" id="MobiDB-lite"/>
    </source>
</evidence>
<dbReference type="InterPro" id="IPR014247">
    <property type="entry name" value="Spore_lipoprot_YhcN/YlaJ"/>
</dbReference>
<dbReference type="EMBL" id="PGVD01000033">
    <property type="protein sequence ID" value="PLR96286.1"/>
    <property type="molecule type" value="Genomic_DNA"/>
</dbReference>
<name>A0A2N5GNI4_9BACI</name>
<dbReference type="Pfam" id="PF09580">
    <property type="entry name" value="Spore_YhcN_YlaJ"/>
    <property type="match status" value="1"/>
</dbReference>
<sequence length="195" mass="21091">MRKVILGTVLAAALAGCGAQNEASRDEEQNAVNVRNTTLGEVDQETGQRASTHLEDLANSVPDVEDATAVVIGNYAIVGIDVNENLDRSEVGSIKYSVAESLEDDPYGARAAVVADPDIVARLREIAEDFQAGEPVEGIVNELADLTGRIMPEFPADITDPNPNNTTEDPKKKLQDSESKQLEKEQDDQSYHQKD</sequence>
<evidence type="ECO:0000313" key="4">
    <source>
        <dbReference type="Proteomes" id="UP000234951"/>
    </source>
</evidence>
<organism evidence="2 4">
    <name type="scientific">Bacillus canaveralius</name>
    <dbReference type="NCBI Taxonomy" id="1403243"/>
    <lineage>
        <taxon>Bacteria</taxon>
        <taxon>Bacillati</taxon>
        <taxon>Bacillota</taxon>
        <taxon>Bacilli</taxon>
        <taxon>Bacillales</taxon>
        <taxon>Bacillaceae</taxon>
        <taxon>Bacillus</taxon>
    </lineage>
</organism>
<proteinExistence type="predicted"/>
<feature type="region of interest" description="Disordered" evidence="1">
    <location>
        <begin position="151"/>
        <end position="195"/>
    </location>
</feature>
<dbReference type="NCBIfam" id="TIGR02898">
    <property type="entry name" value="spore_YhcN_YlaJ"/>
    <property type="match status" value="1"/>
</dbReference>
<accession>A0A2N5GNI4</accession>
<dbReference type="OrthoDB" id="2381329at2"/>
<feature type="compositionally biased region" description="Basic and acidic residues" evidence="1">
    <location>
        <begin position="168"/>
        <end position="195"/>
    </location>
</feature>
<dbReference type="Proteomes" id="UP000234951">
    <property type="component" value="Unassembled WGS sequence"/>
</dbReference>
<dbReference type="InterPro" id="IPR019076">
    <property type="entry name" value="Spore_lipoprot_YhcN/YlaJ-like"/>
</dbReference>
<comment type="caution">
    <text evidence="2">The sequence shown here is derived from an EMBL/GenBank/DDBJ whole genome shotgun (WGS) entry which is preliminary data.</text>
</comment>
<dbReference type="PROSITE" id="PS51257">
    <property type="entry name" value="PROKAR_LIPOPROTEIN"/>
    <property type="match status" value="1"/>
</dbReference>
<reference evidence="3 5" key="2">
    <citation type="submission" date="2017-12" db="EMBL/GenBank/DDBJ databases">
        <title>Comparative Functional Genomics of Dry Heat Resistant strains isolated from the Viking Spacecraft.</title>
        <authorList>
            <person name="Seuylemezian A."/>
            <person name="Cooper K."/>
            <person name="Vaishampayan P."/>
        </authorList>
    </citation>
    <scope>NUCLEOTIDE SEQUENCE [LARGE SCALE GENOMIC DNA]</scope>
    <source>
        <strain evidence="3 5">ATCC 29669</strain>
    </source>
</reference>
<gene>
    <name evidence="2" type="ORF">CU635_07120</name>
    <name evidence="3" type="ORF">CVD25_12885</name>
</gene>
<dbReference type="EMBL" id="PGVA01000014">
    <property type="protein sequence ID" value="PLR84068.1"/>
    <property type="molecule type" value="Genomic_DNA"/>
</dbReference>
<protein>
    <submittedName>
        <fullName evidence="2">Uncharacterized protein</fullName>
    </submittedName>
</protein>
<dbReference type="Proteomes" id="UP000235114">
    <property type="component" value="Unassembled WGS sequence"/>
</dbReference>
<keyword evidence="5" id="KW-1185">Reference proteome</keyword>
<evidence type="ECO:0000313" key="5">
    <source>
        <dbReference type="Proteomes" id="UP000235114"/>
    </source>
</evidence>
<evidence type="ECO:0000313" key="2">
    <source>
        <dbReference type="EMBL" id="PLR84068.1"/>
    </source>
</evidence>